<dbReference type="VEuPathDB" id="FungiDB:PGTG_22282"/>
<keyword evidence="2" id="KW-1185">Reference proteome</keyword>
<dbReference type="AlphaFoldDB" id="H6QU96"/>
<dbReference type="HOGENOM" id="CLU_1960675_0_0_1"/>
<dbReference type="EMBL" id="DS178333">
    <property type="protein sequence ID" value="EHS64559.1"/>
    <property type="molecule type" value="Genomic_DNA"/>
</dbReference>
<gene>
    <name evidence="1" type="ORF">PGTG_22282</name>
</gene>
<evidence type="ECO:0000313" key="2">
    <source>
        <dbReference type="Proteomes" id="UP000008783"/>
    </source>
</evidence>
<dbReference type="Proteomes" id="UP000008783">
    <property type="component" value="Unassembled WGS sequence"/>
</dbReference>
<proteinExistence type="predicted"/>
<accession>H6QU96</accession>
<sequence>MSCQISKFGNCAALLATGSRLILHRELLKIATVERERFPRGSNPCSTNPYRTHIATGTGLESMYNSQRPVVPVFGSVRSSATVPVLESVRSSATVPVLESACSPATGTGLQECTLSSDRYRYLRVYTL</sequence>
<protein>
    <submittedName>
        <fullName evidence="1">Uncharacterized protein</fullName>
    </submittedName>
</protein>
<organism evidence="1 2">
    <name type="scientific">Puccinia graminis f. sp. tritici (strain CRL 75-36-700-3 / race SCCL)</name>
    <name type="common">Black stem rust fungus</name>
    <dbReference type="NCBI Taxonomy" id="418459"/>
    <lineage>
        <taxon>Eukaryota</taxon>
        <taxon>Fungi</taxon>
        <taxon>Dikarya</taxon>
        <taxon>Basidiomycota</taxon>
        <taxon>Pucciniomycotina</taxon>
        <taxon>Pucciniomycetes</taxon>
        <taxon>Pucciniales</taxon>
        <taxon>Pucciniaceae</taxon>
        <taxon>Puccinia</taxon>
    </lineage>
</organism>
<dbReference type="GeneID" id="13542363"/>
<dbReference type="RefSeq" id="XP_003888918.1">
    <property type="nucleotide sequence ID" value="XM_003888869.1"/>
</dbReference>
<evidence type="ECO:0000313" key="1">
    <source>
        <dbReference type="EMBL" id="EHS64559.1"/>
    </source>
</evidence>
<name>H6QU96_PUCGT</name>
<dbReference type="KEGG" id="pgr:PGTG_22282"/>
<dbReference type="InParanoid" id="H6QU96"/>
<reference evidence="2" key="1">
    <citation type="journal article" date="2011" name="Proc. Natl. Acad. Sci. U.S.A.">
        <title>Obligate biotrophy features unraveled by the genomic analysis of rust fungi.</title>
        <authorList>
            <person name="Duplessis S."/>
            <person name="Cuomo C.A."/>
            <person name="Lin Y.-C."/>
            <person name="Aerts A."/>
            <person name="Tisserant E."/>
            <person name="Veneault-Fourrey C."/>
            <person name="Joly D.L."/>
            <person name="Hacquard S."/>
            <person name="Amselem J."/>
            <person name="Cantarel B.L."/>
            <person name="Chiu R."/>
            <person name="Coutinho P.M."/>
            <person name="Feau N."/>
            <person name="Field M."/>
            <person name="Frey P."/>
            <person name="Gelhaye E."/>
            <person name="Goldberg J."/>
            <person name="Grabherr M.G."/>
            <person name="Kodira C.D."/>
            <person name="Kohler A."/>
            <person name="Kuees U."/>
            <person name="Lindquist E.A."/>
            <person name="Lucas S.M."/>
            <person name="Mago R."/>
            <person name="Mauceli E."/>
            <person name="Morin E."/>
            <person name="Murat C."/>
            <person name="Pangilinan J.L."/>
            <person name="Park R."/>
            <person name="Pearson M."/>
            <person name="Quesneville H."/>
            <person name="Rouhier N."/>
            <person name="Sakthikumar S."/>
            <person name="Salamov A.A."/>
            <person name="Schmutz J."/>
            <person name="Selles B."/>
            <person name="Shapiro H."/>
            <person name="Tanguay P."/>
            <person name="Tuskan G.A."/>
            <person name="Henrissat B."/>
            <person name="Van de Peer Y."/>
            <person name="Rouze P."/>
            <person name="Ellis J.G."/>
            <person name="Dodds P.N."/>
            <person name="Schein J.E."/>
            <person name="Zhong S."/>
            <person name="Hamelin R.C."/>
            <person name="Grigoriev I.V."/>
            <person name="Szabo L.J."/>
            <person name="Martin F."/>
        </authorList>
    </citation>
    <scope>NUCLEOTIDE SEQUENCE [LARGE SCALE GENOMIC DNA]</scope>
    <source>
        <strain evidence="2">CRL 75-36-700-3 / race SCCL</strain>
    </source>
</reference>